<evidence type="ECO:0000313" key="2">
    <source>
        <dbReference type="EMBL" id="QNP48488.1"/>
    </source>
</evidence>
<dbReference type="Pfam" id="PF13410">
    <property type="entry name" value="GST_C_2"/>
    <property type="match status" value="1"/>
</dbReference>
<protein>
    <submittedName>
        <fullName evidence="2">Glutathione S-transferase family protein</fullName>
    </submittedName>
</protein>
<dbReference type="GO" id="GO:0016740">
    <property type="term" value="F:transferase activity"/>
    <property type="evidence" value="ECO:0007669"/>
    <property type="project" value="UniProtKB-KW"/>
</dbReference>
<dbReference type="Pfam" id="PF13417">
    <property type="entry name" value="GST_N_3"/>
    <property type="match status" value="1"/>
</dbReference>
<dbReference type="CDD" id="cd00570">
    <property type="entry name" value="GST_N_family"/>
    <property type="match status" value="1"/>
</dbReference>
<dbReference type="PROSITE" id="PS50404">
    <property type="entry name" value="GST_NTER"/>
    <property type="match status" value="1"/>
</dbReference>
<dbReference type="Gene3D" id="3.40.30.110">
    <property type="match status" value="2"/>
</dbReference>
<dbReference type="RefSeq" id="WP_187724085.1">
    <property type="nucleotide sequence ID" value="NZ_CP060783.1"/>
</dbReference>
<keyword evidence="3" id="KW-1185">Reference proteome</keyword>
<evidence type="ECO:0000259" key="1">
    <source>
        <dbReference type="PROSITE" id="PS50404"/>
    </source>
</evidence>
<dbReference type="InterPro" id="IPR004045">
    <property type="entry name" value="Glutathione_S-Trfase_N"/>
</dbReference>
<dbReference type="EMBL" id="CP060783">
    <property type="protein sequence ID" value="QNP48488.1"/>
    <property type="molecule type" value="Genomic_DNA"/>
</dbReference>
<name>A0A7H0GJM2_9BURK</name>
<dbReference type="Proteomes" id="UP000516028">
    <property type="component" value="Chromosome"/>
</dbReference>
<feature type="domain" description="GST N-terminal" evidence="1">
    <location>
        <begin position="2"/>
        <end position="81"/>
    </location>
</feature>
<dbReference type="KEGG" id="daer:H9K75_21610"/>
<gene>
    <name evidence="2" type="ORF">H9K75_21610</name>
</gene>
<dbReference type="AlphaFoldDB" id="A0A7H0GJM2"/>
<dbReference type="SUPFAM" id="SSF47616">
    <property type="entry name" value="GST C-terminal domain-like"/>
    <property type="match status" value="1"/>
</dbReference>
<keyword evidence="2" id="KW-0808">Transferase</keyword>
<dbReference type="SUPFAM" id="SSF52833">
    <property type="entry name" value="Thioredoxin-like"/>
    <property type="match status" value="1"/>
</dbReference>
<organism evidence="2 3">
    <name type="scientific">Diaphorobacter aerolatus</name>
    <dbReference type="NCBI Taxonomy" id="1288495"/>
    <lineage>
        <taxon>Bacteria</taxon>
        <taxon>Pseudomonadati</taxon>
        <taxon>Pseudomonadota</taxon>
        <taxon>Betaproteobacteria</taxon>
        <taxon>Burkholderiales</taxon>
        <taxon>Comamonadaceae</taxon>
        <taxon>Diaphorobacter</taxon>
    </lineage>
</organism>
<evidence type="ECO:0000313" key="3">
    <source>
        <dbReference type="Proteomes" id="UP000516028"/>
    </source>
</evidence>
<proteinExistence type="predicted"/>
<reference evidence="2 3" key="1">
    <citation type="submission" date="2020-08" db="EMBL/GenBank/DDBJ databases">
        <title>Genome sequence of Diaphorobacter aerolatus KACC 16536T.</title>
        <authorList>
            <person name="Hyun D.-W."/>
            <person name="Bae J.-W."/>
        </authorList>
    </citation>
    <scope>NUCLEOTIDE SEQUENCE [LARGE SCALE GENOMIC DNA]</scope>
    <source>
        <strain evidence="2 3">KACC 16536</strain>
    </source>
</reference>
<sequence length="308" mass="34241">MNELILHHYPMSPFSHKIRAIMGYKQLAWKSVIVPGFMPKPDVEALTGGYRRTPYLQIGADIYCDTALICDVLEHHEPTPTLYPEHQKGLARVVAQWADEQMFWAAMSYNFQPQGLQVLFANADRSLAEAFVNDRKAMGFPLMAAADAAVNYRSDLRRIASMLDENKYLLGDQPCIADFSVFHPLWFTRIGTPNLAAIFDATPQVLGWMDRISALGVGRMEKLSMQEAMSVAAQAEPATIPEHEVFLDDHGIALGTKVAISAASFGMEPTVGKLVAATRTRYTLARVDARAGNMHVHFPRVGYVMRAV</sequence>
<dbReference type="InterPro" id="IPR036282">
    <property type="entry name" value="Glutathione-S-Trfase_C_sf"/>
</dbReference>
<accession>A0A7H0GJM2</accession>
<dbReference type="InterPro" id="IPR036249">
    <property type="entry name" value="Thioredoxin-like_sf"/>
</dbReference>